<dbReference type="InterPro" id="IPR038268">
    <property type="entry name" value="RHH_sf"/>
</dbReference>
<evidence type="ECO:0000259" key="1">
    <source>
        <dbReference type="Pfam" id="PF13467"/>
    </source>
</evidence>
<sequence>MSDPAAPRKRSVTLSGHATSISMEDAFWQRLSLFAGERGQSVNSLVAEIDRTRTTNLSSAVRVWVLEECARRAKLDPVSS</sequence>
<dbReference type="EMBL" id="BMZS01000016">
    <property type="protein sequence ID" value="GHD63308.1"/>
    <property type="molecule type" value="Genomic_DNA"/>
</dbReference>
<accession>A0A918XXI9</accession>
<dbReference type="InterPro" id="IPR027373">
    <property type="entry name" value="RHH_dom"/>
</dbReference>
<protein>
    <recommendedName>
        <fullName evidence="1">Ribbon-helix-helix domain-containing protein</fullName>
    </recommendedName>
</protein>
<keyword evidence="3" id="KW-1185">Reference proteome</keyword>
<evidence type="ECO:0000313" key="3">
    <source>
        <dbReference type="Proteomes" id="UP000630353"/>
    </source>
</evidence>
<dbReference type="Proteomes" id="UP000630353">
    <property type="component" value="Unassembled WGS sequence"/>
</dbReference>
<reference evidence="2" key="1">
    <citation type="journal article" date="2014" name="Int. J. Syst. Evol. Microbiol.">
        <title>Complete genome sequence of Corynebacterium casei LMG S-19264T (=DSM 44701T), isolated from a smear-ripened cheese.</title>
        <authorList>
            <consortium name="US DOE Joint Genome Institute (JGI-PGF)"/>
            <person name="Walter F."/>
            <person name="Albersmeier A."/>
            <person name="Kalinowski J."/>
            <person name="Ruckert C."/>
        </authorList>
    </citation>
    <scope>NUCLEOTIDE SEQUENCE</scope>
    <source>
        <strain evidence="2">KCTC 42651</strain>
    </source>
</reference>
<organism evidence="2 3">
    <name type="scientific">Thalassobaculum fulvum</name>
    <dbReference type="NCBI Taxonomy" id="1633335"/>
    <lineage>
        <taxon>Bacteria</taxon>
        <taxon>Pseudomonadati</taxon>
        <taxon>Pseudomonadota</taxon>
        <taxon>Alphaproteobacteria</taxon>
        <taxon>Rhodospirillales</taxon>
        <taxon>Thalassobaculaceae</taxon>
        <taxon>Thalassobaculum</taxon>
    </lineage>
</organism>
<name>A0A918XXI9_9PROT</name>
<dbReference type="AlphaFoldDB" id="A0A918XXI9"/>
<dbReference type="RefSeq" id="WP_189995520.1">
    <property type="nucleotide sequence ID" value="NZ_BMZS01000016.1"/>
</dbReference>
<evidence type="ECO:0000313" key="2">
    <source>
        <dbReference type="EMBL" id="GHD63308.1"/>
    </source>
</evidence>
<comment type="caution">
    <text evidence="2">The sequence shown here is derived from an EMBL/GenBank/DDBJ whole genome shotgun (WGS) entry which is preliminary data.</text>
</comment>
<gene>
    <name evidence="2" type="ORF">GCM10017083_53370</name>
</gene>
<proteinExistence type="predicted"/>
<feature type="domain" description="Ribbon-helix-helix" evidence="1">
    <location>
        <begin position="7"/>
        <end position="68"/>
    </location>
</feature>
<reference evidence="2" key="2">
    <citation type="submission" date="2020-09" db="EMBL/GenBank/DDBJ databases">
        <authorList>
            <person name="Sun Q."/>
            <person name="Kim S."/>
        </authorList>
    </citation>
    <scope>NUCLEOTIDE SEQUENCE</scope>
    <source>
        <strain evidence="2">KCTC 42651</strain>
    </source>
</reference>
<dbReference type="Pfam" id="PF13467">
    <property type="entry name" value="RHH_4"/>
    <property type="match status" value="1"/>
</dbReference>
<dbReference type="Gene3D" id="1.10.3990.20">
    <property type="entry name" value="protein bp1543"/>
    <property type="match status" value="1"/>
</dbReference>